<sequence length="135" mass="14596">MHERRNYRERIPGDVMAFSDAPPLSSPASPSANAANVARVVKCRHLLCIRRGETGRPTNLRSCGGSGLDCYLSSTCLVDNVPFRDNEAAPITADANPSIVIIGCCATTVVAYPWWVVGFVLIVEDECVCVCIILK</sequence>
<dbReference type="EMBL" id="OX465084">
    <property type="protein sequence ID" value="CAI9297143.1"/>
    <property type="molecule type" value="Genomic_DNA"/>
</dbReference>
<keyword evidence="2" id="KW-1185">Reference proteome</keyword>
<dbReference type="AlphaFoldDB" id="A0AA35ZQQ5"/>
<evidence type="ECO:0000313" key="2">
    <source>
        <dbReference type="Proteomes" id="UP001177003"/>
    </source>
</evidence>
<proteinExistence type="predicted"/>
<name>A0AA35ZQQ5_LACSI</name>
<accession>A0AA35ZQQ5</accession>
<protein>
    <submittedName>
        <fullName evidence="1">Uncharacterized protein</fullName>
    </submittedName>
</protein>
<gene>
    <name evidence="1" type="ORF">LSALG_LOCUS35976</name>
</gene>
<organism evidence="1 2">
    <name type="scientific">Lactuca saligna</name>
    <name type="common">Willowleaf lettuce</name>
    <dbReference type="NCBI Taxonomy" id="75948"/>
    <lineage>
        <taxon>Eukaryota</taxon>
        <taxon>Viridiplantae</taxon>
        <taxon>Streptophyta</taxon>
        <taxon>Embryophyta</taxon>
        <taxon>Tracheophyta</taxon>
        <taxon>Spermatophyta</taxon>
        <taxon>Magnoliopsida</taxon>
        <taxon>eudicotyledons</taxon>
        <taxon>Gunneridae</taxon>
        <taxon>Pentapetalae</taxon>
        <taxon>asterids</taxon>
        <taxon>campanulids</taxon>
        <taxon>Asterales</taxon>
        <taxon>Asteraceae</taxon>
        <taxon>Cichorioideae</taxon>
        <taxon>Cichorieae</taxon>
        <taxon>Lactucinae</taxon>
        <taxon>Lactuca</taxon>
    </lineage>
</organism>
<reference evidence="1" key="1">
    <citation type="submission" date="2023-04" db="EMBL/GenBank/DDBJ databases">
        <authorList>
            <person name="Vijverberg K."/>
            <person name="Xiong W."/>
            <person name="Schranz E."/>
        </authorList>
    </citation>
    <scope>NUCLEOTIDE SEQUENCE</scope>
</reference>
<dbReference type="Proteomes" id="UP001177003">
    <property type="component" value="Chromosome 8"/>
</dbReference>
<evidence type="ECO:0000313" key="1">
    <source>
        <dbReference type="EMBL" id="CAI9297143.1"/>
    </source>
</evidence>